<dbReference type="PANTHER" id="PTHR30069">
    <property type="entry name" value="TONB-DEPENDENT OUTER MEMBRANE RECEPTOR"/>
    <property type="match status" value="1"/>
</dbReference>
<dbReference type="Gene3D" id="2.40.170.20">
    <property type="entry name" value="TonB-dependent receptor, beta-barrel domain"/>
    <property type="match status" value="1"/>
</dbReference>
<evidence type="ECO:0000256" key="3">
    <source>
        <dbReference type="ARBA" id="ARBA00022452"/>
    </source>
</evidence>
<evidence type="ECO:0000256" key="2">
    <source>
        <dbReference type="ARBA" id="ARBA00022448"/>
    </source>
</evidence>
<evidence type="ECO:0000256" key="5">
    <source>
        <dbReference type="ARBA" id="ARBA00023077"/>
    </source>
</evidence>
<keyword evidence="7 8" id="KW-0998">Cell outer membrane</keyword>
<gene>
    <name evidence="12" type="ORF">ACFQ45_15320</name>
</gene>
<keyword evidence="6 8" id="KW-0472">Membrane</keyword>
<dbReference type="InterPro" id="IPR036942">
    <property type="entry name" value="Beta-barrel_TonB_sf"/>
</dbReference>
<keyword evidence="2 8" id="KW-0813">Transport</keyword>
<feature type="domain" description="TonB-dependent receptor-like beta-barrel" evidence="10">
    <location>
        <begin position="228"/>
        <end position="616"/>
    </location>
</feature>
<keyword evidence="13" id="KW-1185">Reference proteome</keyword>
<dbReference type="RefSeq" id="WP_377369245.1">
    <property type="nucleotide sequence ID" value="NZ_JBHTMN010000018.1"/>
</dbReference>
<proteinExistence type="inferred from homology"/>
<organism evidence="12 13">
    <name type="scientific">Rhodanobacter aciditrophus</name>
    <dbReference type="NCBI Taxonomy" id="1623218"/>
    <lineage>
        <taxon>Bacteria</taxon>
        <taxon>Pseudomonadati</taxon>
        <taxon>Pseudomonadota</taxon>
        <taxon>Gammaproteobacteria</taxon>
        <taxon>Lysobacterales</taxon>
        <taxon>Rhodanobacteraceae</taxon>
        <taxon>Rhodanobacter</taxon>
    </lineage>
</organism>
<evidence type="ECO:0000313" key="13">
    <source>
        <dbReference type="Proteomes" id="UP001597059"/>
    </source>
</evidence>
<dbReference type="Pfam" id="PF00593">
    <property type="entry name" value="TonB_dep_Rec_b-barrel"/>
    <property type="match status" value="1"/>
</dbReference>
<keyword evidence="5 9" id="KW-0798">TonB box</keyword>
<evidence type="ECO:0000259" key="11">
    <source>
        <dbReference type="Pfam" id="PF07715"/>
    </source>
</evidence>
<name>A0ABW4B3G0_9GAMM</name>
<evidence type="ECO:0000256" key="1">
    <source>
        <dbReference type="ARBA" id="ARBA00004571"/>
    </source>
</evidence>
<keyword evidence="12" id="KW-0675">Receptor</keyword>
<dbReference type="PROSITE" id="PS52016">
    <property type="entry name" value="TONB_DEPENDENT_REC_3"/>
    <property type="match status" value="1"/>
</dbReference>
<protein>
    <submittedName>
        <fullName evidence="12">TonB-dependent receptor plug domain-containing protein</fullName>
    </submittedName>
</protein>
<evidence type="ECO:0000256" key="8">
    <source>
        <dbReference type="PROSITE-ProRule" id="PRU01360"/>
    </source>
</evidence>
<accession>A0ABW4B3G0</accession>
<comment type="similarity">
    <text evidence="8 9">Belongs to the TonB-dependent receptor family.</text>
</comment>
<dbReference type="InterPro" id="IPR000531">
    <property type="entry name" value="Beta-barrel_TonB"/>
</dbReference>
<dbReference type="InterPro" id="IPR037066">
    <property type="entry name" value="Plug_dom_sf"/>
</dbReference>
<comment type="caution">
    <text evidence="12">The sequence shown here is derived from an EMBL/GenBank/DDBJ whole genome shotgun (WGS) entry which is preliminary data.</text>
</comment>
<evidence type="ECO:0000256" key="4">
    <source>
        <dbReference type="ARBA" id="ARBA00022692"/>
    </source>
</evidence>
<dbReference type="PANTHER" id="PTHR30069:SF27">
    <property type="entry name" value="BLL4766 PROTEIN"/>
    <property type="match status" value="1"/>
</dbReference>
<evidence type="ECO:0000313" key="12">
    <source>
        <dbReference type="EMBL" id="MFD1384737.1"/>
    </source>
</evidence>
<evidence type="ECO:0000256" key="9">
    <source>
        <dbReference type="RuleBase" id="RU003357"/>
    </source>
</evidence>
<dbReference type="InterPro" id="IPR012910">
    <property type="entry name" value="Plug_dom"/>
</dbReference>
<dbReference type="SUPFAM" id="SSF56935">
    <property type="entry name" value="Porins"/>
    <property type="match status" value="1"/>
</dbReference>
<sequence length="664" mass="75066">MTRKLFGLFLGFIVTTGTAQELEGLDSLDSLIFEDIPVVVTPAKVEQPRVEVSSTLSILDGEFIRRTNIQYVEDLLFFVPGFFVGPYSNSYDKIAVFHGTELDRYRRIQVLVNGRSVYSSAYARVDWAALSVNVEDIERIEVNRGPNASSYGVNSFLAVINIITRSPLETLGSSVNISHGMGQYSADGFDSRLYAQHSAIKDNWSVRASGSKGYVAGYEEDFDGNARQDGHERSTGNVLVVYEDEKQTIDFDLGVTQLDAVVGKIRTTGVSYVDDEPELDYQREHFKTAWEGVLSPEHTLKAQYFYEKSDQVETHDIGVAGIVLNTLFGQSVDNSTIYYGDLVTDLKETRHDIELQSTWTPNHDYRFVNTLSYRQDEVYSKTYFNGGYTEELLRASSNLSYRALDPLIINGGVMWEHSKLTGEYVSPQLGATLKLTPQASIRANVSKAYRTPDLYDQQAQWSYVFNGIRSIPANASGEEAEEITSYEIGYFQHVPRLGLTYDLSFYREELRKLVPSTKKYEDAVADGSLSRGYTYDADIEGVEFEVDWRHSNGAMVRATAAYQDTQTEEEKLLVTVAPLVTTLFISAPLHENIWFNTSYIYGEDMAEYDYKLLNTWLAYKVSNEKIDFSAGLGGSKRLDENSYIRKNNISSNRTRYYLFANLNF</sequence>
<dbReference type="Pfam" id="PF07715">
    <property type="entry name" value="Plug"/>
    <property type="match status" value="1"/>
</dbReference>
<feature type="domain" description="TonB-dependent receptor plug" evidence="11">
    <location>
        <begin position="51"/>
        <end position="156"/>
    </location>
</feature>
<evidence type="ECO:0000256" key="7">
    <source>
        <dbReference type="ARBA" id="ARBA00023237"/>
    </source>
</evidence>
<dbReference type="Gene3D" id="2.170.130.10">
    <property type="entry name" value="TonB-dependent receptor, plug domain"/>
    <property type="match status" value="1"/>
</dbReference>
<evidence type="ECO:0000256" key="6">
    <source>
        <dbReference type="ARBA" id="ARBA00023136"/>
    </source>
</evidence>
<keyword evidence="4 8" id="KW-0812">Transmembrane</keyword>
<dbReference type="Proteomes" id="UP001597059">
    <property type="component" value="Unassembled WGS sequence"/>
</dbReference>
<keyword evidence="3 8" id="KW-1134">Transmembrane beta strand</keyword>
<dbReference type="EMBL" id="JBHTMN010000018">
    <property type="protein sequence ID" value="MFD1384737.1"/>
    <property type="molecule type" value="Genomic_DNA"/>
</dbReference>
<dbReference type="InterPro" id="IPR039426">
    <property type="entry name" value="TonB-dep_rcpt-like"/>
</dbReference>
<comment type="subcellular location">
    <subcellularLocation>
        <location evidence="1 8">Cell outer membrane</location>
        <topology evidence="1 8">Multi-pass membrane protein</topology>
    </subcellularLocation>
</comment>
<reference evidence="13" key="1">
    <citation type="journal article" date="2019" name="Int. J. Syst. Evol. Microbiol.">
        <title>The Global Catalogue of Microorganisms (GCM) 10K type strain sequencing project: providing services to taxonomists for standard genome sequencing and annotation.</title>
        <authorList>
            <consortium name="The Broad Institute Genomics Platform"/>
            <consortium name="The Broad Institute Genome Sequencing Center for Infectious Disease"/>
            <person name="Wu L."/>
            <person name="Ma J."/>
        </authorList>
    </citation>
    <scope>NUCLEOTIDE SEQUENCE [LARGE SCALE GENOMIC DNA]</scope>
    <source>
        <strain evidence="13">JCM 30774</strain>
    </source>
</reference>
<evidence type="ECO:0000259" key="10">
    <source>
        <dbReference type="Pfam" id="PF00593"/>
    </source>
</evidence>